<comment type="caution">
    <text evidence="1">The sequence shown here is derived from an EMBL/GenBank/DDBJ whole genome shotgun (WGS) entry which is preliminary data.</text>
</comment>
<accession>A0A7J6ACF0</accession>
<evidence type="ECO:0000313" key="2">
    <source>
        <dbReference type="Proteomes" id="UP000593565"/>
    </source>
</evidence>
<gene>
    <name evidence="1" type="ORF">AMELA_G00189540</name>
</gene>
<reference evidence="1 2" key="1">
    <citation type="submission" date="2020-02" db="EMBL/GenBank/DDBJ databases">
        <title>A chromosome-scale genome assembly of the black bullhead catfish (Ameiurus melas).</title>
        <authorList>
            <person name="Wen M."/>
            <person name="Zham M."/>
            <person name="Cabau C."/>
            <person name="Klopp C."/>
            <person name="Donnadieu C."/>
            <person name="Roques C."/>
            <person name="Bouchez O."/>
            <person name="Lampietro C."/>
            <person name="Jouanno E."/>
            <person name="Herpin A."/>
            <person name="Louis A."/>
            <person name="Berthelot C."/>
            <person name="Parey E."/>
            <person name="Roest-Crollius H."/>
            <person name="Braasch I."/>
            <person name="Postlethwait J."/>
            <person name="Robinson-Rechavi M."/>
            <person name="Echchiki A."/>
            <person name="Begum T."/>
            <person name="Montfort J."/>
            <person name="Schartl M."/>
            <person name="Bobe J."/>
            <person name="Guiguen Y."/>
        </authorList>
    </citation>
    <scope>NUCLEOTIDE SEQUENCE [LARGE SCALE GENOMIC DNA]</scope>
    <source>
        <strain evidence="1">M_S1</strain>
        <tissue evidence="1">Blood</tissue>
    </source>
</reference>
<sequence>MTNTRQLKDLPKIRTTDQEFGRVTGDGFKFFIESCGTRVRICFHLFSNTVTLHCGPSVCLLYLEKSKRFKAVSSHNHCPDCRVE</sequence>
<dbReference type="EMBL" id="JAAGNN010000016">
    <property type="protein sequence ID" value="KAF4079138.1"/>
    <property type="molecule type" value="Genomic_DNA"/>
</dbReference>
<proteinExistence type="predicted"/>
<evidence type="ECO:0000313" key="1">
    <source>
        <dbReference type="EMBL" id="KAF4079138.1"/>
    </source>
</evidence>
<keyword evidence="2" id="KW-1185">Reference proteome</keyword>
<dbReference type="SUPFAM" id="SSF57850">
    <property type="entry name" value="RING/U-box"/>
    <property type="match status" value="1"/>
</dbReference>
<dbReference type="AlphaFoldDB" id="A0A7J6ACF0"/>
<name>A0A7J6ACF0_AMEME</name>
<organism evidence="1 2">
    <name type="scientific">Ameiurus melas</name>
    <name type="common">Black bullhead</name>
    <name type="synonym">Silurus melas</name>
    <dbReference type="NCBI Taxonomy" id="219545"/>
    <lineage>
        <taxon>Eukaryota</taxon>
        <taxon>Metazoa</taxon>
        <taxon>Chordata</taxon>
        <taxon>Craniata</taxon>
        <taxon>Vertebrata</taxon>
        <taxon>Euteleostomi</taxon>
        <taxon>Actinopterygii</taxon>
        <taxon>Neopterygii</taxon>
        <taxon>Teleostei</taxon>
        <taxon>Ostariophysi</taxon>
        <taxon>Siluriformes</taxon>
        <taxon>Ictaluridae</taxon>
        <taxon>Ameiurus</taxon>
    </lineage>
</organism>
<protein>
    <submittedName>
        <fullName evidence="1">Uncharacterized protein</fullName>
    </submittedName>
</protein>
<dbReference type="Proteomes" id="UP000593565">
    <property type="component" value="Unassembled WGS sequence"/>
</dbReference>